<dbReference type="RefSeq" id="WP_380204698.1">
    <property type="nucleotide sequence ID" value="NZ_JBHTEK010000001.1"/>
</dbReference>
<organism evidence="1 2">
    <name type="scientific">Hymenobacter humi</name>
    <dbReference type="NCBI Taxonomy" id="1411620"/>
    <lineage>
        <taxon>Bacteria</taxon>
        <taxon>Pseudomonadati</taxon>
        <taxon>Bacteroidota</taxon>
        <taxon>Cytophagia</taxon>
        <taxon>Cytophagales</taxon>
        <taxon>Hymenobacteraceae</taxon>
        <taxon>Hymenobacter</taxon>
    </lineage>
</organism>
<gene>
    <name evidence="1" type="ORF">ACFQT0_18865</name>
</gene>
<sequence>MQQSGFQAQTLTNVYLKATGTNAFNLRLSPATVAVGTRRDDRTALESAVPVDVVDVAALLRTVPQTDLTQLLQFTVPAFNSTRQTAAGGSDHVDPPTCAAWAPTKCWCS</sequence>
<evidence type="ECO:0000313" key="1">
    <source>
        <dbReference type="EMBL" id="MFC7669183.1"/>
    </source>
</evidence>
<proteinExistence type="predicted"/>
<dbReference type="Proteomes" id="UP001596513">
    <property type="component" value="Unassembled WGS sequence"/>
</dbReference>
<accession>A0ABW2UA61</accession>
<keyword evidence="2" id="KW-1185">Reference proteome</keyword>
<reference evidence="2" key="1">
    <citation type="journal article" date="2019" name="Int. J. Syst. Evol. Microbiol.">
        <title>The Global Catalogue of Microorganisms (GCM) 10K type strain sequencing project: providing services to taxonomists for standard genome sequencing and annotation.</title>
        <authorList>
            <consortium name="The Broad Institute Genomics Platform"/>
            <consortium name="The Broad Institute Genome Sequencing Center for Infectious Disease"/>
            <person name="Wu L."/>
            <person name="Ma J."/>
        </authorList>
    </citation>
    <scope>NUCLEOTIDE SEQUENCE [LARGE SCALE GENOMIC DNA]</scope>
    <source>
        <strain evidence="2">JCM 19635</strain>
    </source>
</reference>
<comment type="caution">
    <text evidence="1">The sequence shown here is derived from an EMBL/GenBank/DDBJ whole genome shotgun (WGS) entry which is preliminary data.</text>
</comment>
<protein>
    <recommendedName>
        <fullName evidence="3">TonB-dependent receptor plug domain-containing protein</fullName>
    </recommendedName>
</protein>
<dbReference type="EMBL" id="JBHTEK010000001">
    <property type="protein sequence ID" value="MFC7669183.1"/>
    <property type="molecule type" value="Genomic_DNA"/>
</dbReference>
<evidence type="ECO:0000313" key="2">
    <source>
        <dbReference type="Proteomes" id="UP001596513"/>
    </source>
</evidence>
<evidence type="ECO:0008006" key="3">
    <source>
        <dbReference type="Google" id="ProtNLM"/>
    </source>
</evidence>
<name>A0ABW2UA61_9BACT</name>